<comment type="similarity">
    <text evidence="3">Belongs to the DNA repair enzymes AP/ExoA family.</text>
</comment>
<comment type="cofactor">
    <cofactor evidence="1">
        <name>Mn(2+)</name>
        <dbReference type="ChEBI" id="CHEBI:29035"/>
    </cofactor>
</comment>
<feature type="domain" description="Endonuclease/exonuclease/phosphatase" evidence="7">
    <location>
        <begin position="5"/>
        <end position="245"/>
    </location>
</feature>
<dbReference type="PANTHER" id="PTHR22748">
    <property type="entry name" value="AP ENDONUCLEASE"/>
    <property type="match status" value="1"/>
</dbReference>
<dbReference type="EMBL" id="JBBPCO010000010">
    <property type="protein sequence ID" value="MEK8090238.1"/>
    <property type="molecule type" value="Genomic_DNA"/>
</dbReference>
<comment type="cofactor">
    <cofactor evidence="2">
        <name>Mg(2+)</name>
        <dbReference type="ChEBI" id="CHEBI:18420"/>
    </cofactor>
</comment>
<evidence type="ECO:0000259" key="7">
    <source>
        <dbReference type="Pfam" id="PF03372"/>
    </source>
</evidence>
<keyword evidence="9" id="KW-1185">Reference proteome</keyword>
<evidence type="ECO:0000256" key="2">
    <source>
        <dbReference type="ARBA" id="ARBA00001946"/>
    </source>
</evidence>
<evidence type="ECO:0000256" key="4">
    <source>
        <dbReference type="ARBA" id="ARBA00022723"/>
    </source>
</evidence>
<dbReference type="InterPro" id="IPR004808">
    <property type="entry name" value="AP_endonuc_1"/>
</dbReference>
<evidence type="ECO:0000313" key="8">
    <source>
        <dbReference type="EMBL" id="MEK8090238.1"/>
    </source>
</evidence>
<dbReference type="CDD" id="cd09085">
    <property type="entry name" value="Mth212-like_AP-endo"/>
    <property type="match status" value="1"/>
</dbReference>
<protein>
    <submittedName>
        <fullName evidence="8">Exodeoxyribonuclease III</fullName>
        <ecNumber evidence="8">3.1.11.2</ecNumber>
    </submittedName>
</protein>
<keyword evidence="4" id="KW-0479">Metal-binding</keyword>
<dbReference type="Pfam" id="PF03372">
    <property type="entry name" value="Exo_endo_phos"/>
    <property type="match status" value="1"/>
</dbReference>
<evidence type="ECO:0000256" key="1">
    <source>
        <dbReference type="ARBA" id="ARBA00001936"/>
    </source>
</evidence>
<evidence type="ECO:0000256" key="6">
    <source>
        <dbReference type="ARBA" id="ARBA00022842"/>
    </source>
</evidence>
<evidence type="ECO:0000313" key="9">
    <source>
        <dbReference type="Proteomes" id="UP001446205"/>
    </source>
</evidence>
<dbReference type="SUPFAM" id="SSF56219">
    <property type="entry name" value="DNase I-like"/>
    <property type="match status" value="1"/>
</dbReference>
<dbReference type="Gene3D" id="3.60.10.10">
    <property type="entry name" value="Endonuclease/exonuclease/phosphatase"/>
    <property type="match status" value="1"/>
</dbReference>
<keyword evidence="6" id="KW-0460">Magnesium</keyword>
<dbReference type="PROSITE" id="PS00727">
    <property type="entry name" value="AP_NUCLEASE_F1_2"/>
    <property type="match status" value="1"/>
</dbReference>
<dbReference type="NCBIfam" id="TIGR00195">
    <property type="entry name" value="exoDNase_III"/>
    <property type="match status" value="1"/>
</dbReference>
<reference evidence="8 9" key="1">
    <citation type="submission" date="2024-04" db="EMBL/GenBank/DDBJ databases">
        <authorList>
            <person name="Abashina T."/>
            <person name="Shaikin A."/>
        </authorList>
    </citation>
    <scope>NUCLEOTIDE SEQUENCE [LARGE SCALE GENOMIC DNA]</scope>
    <source>
        <strain evidence="8 9">AAFK</strain>
    </source>
</reference>
<dbReference type="Proteomes" id="UP001446205">
    <property type="component" value="Unassembled WGS sequence"/>
</dbReference>
<dbReference type="InterPro" id="IPR020848">
    <property type="entry name" value="AP_endonuclease_F1_CS"/>
</dbReference>
<accession>A0ABU9DCL9</accession>
<sequence>MKLYSWNINGLRGTAKKGLLEWMQATPLDLLCLQETKCAPTDLPDEILHPPGFKSCFATAEKKGYSGVATYCRQPPLACDTGLGIERFDREGRVLVSDHGDFLLYNVYFPNGKASPERLAYKLDFYAAFLDHINARVKEKPIIFCGDVNTAHRAVDLARPRENEKISGFLPEERAWLDRWTAHGWVDSFRHCNPEARDAYSWWSLRSGARERNVGWRIDYFFVHQSLLPRVKAAGISPEVMGADHCPVWLELHD</sequence>
<dbReference type="RefSeq" id="WP_341371293.1">
    <property type="nucleotide sequence ID" value="NZ_JBBPCO010000010.1"/>
</dbReference>
<evidence type="ECO:0000256" key="5">
    <source>
        <dbReference type="ARBA" id="ARBA00022801"/>
    </source>
</evidence>
<dbReference type="PANTHER" id="PTHR22748:SF6">
    <property type="entry name" value="DNA-(APURINIC OR APYRIMIDINIC SITE) ENDONUCLEASE"/>
    <property type="match status" value="1"/>
</dbReference>
<dbReference type="PROSITE" id="PS51435">
    <property type="entry name" value="AP_NUCLEASE_F1_4"/>
    <property type="match status" value="1"/>
</dbReference>
<name>A0ABU9DCL9_9PROT</name>
<dbReference type="GO" id="GO:0008311">
    <property type="term" value="F:double-stranded DNA 3'-5' DNA exonuclease activity"/>
    <property type="evidence" value="ECO:0007669"/>
    <property type="project" value="UniProtKB-EC"/>
</dbReference>
<gene>
    <name evidence="8" type="ORF">WOB96_10740</name>
</gene>
<organism evidence="8 9">
    <name type="scientific">Thermithiobacillus plumbiphilus</name>
    <dbReference type="NCBI Taxonomy" id="1729899"/>
    <lineage>
        <taxon>Bacteria</taxon>
        <taxon>Pseudomonadati</taxon>
        <taxon>Pseudomonadota</taxon>
        <taxon>Acidithiobacillia</taxon>
        <taxon>Acidithiobacillales</taxon>
        <taxon>Thermithiobacillaceae</taxon>
        <taxon>Thermithiobacillus</taxon>
    </lineage>
</organism>
<dbReference type="InterPro" id="IPR005135">
    <property type="entry name" value="Endo/exonuclease/phosphatase"/>
</dbReference>
<comment type="caution">
    <text evidence="8">The sequence shown here is derived from an EMBL/GenBank/DDBJ whole genome shotgun (WGS) entry which is preliminary data.</text>
</comment>
<dbReference type="EC" id="3.1.11.2" evidence="8"/>
<dbReference type="NCBIfam" id="TIGR00633">
    <property type="entry name" value="xth"/>
    <property type="match status" value="1"/>
</dbReference>
<dbReference type="InterPro" id="IPR036691">
    <property type="entry name" value="Endo/exonu/phosph_ase_sf"/>
</dbReference>
<evidence type="ECO:0000256" key="3">
    <source>
        <dbReference type="ARBA" id="ARBA00007092"/>
    </source>
</evidence>
<proteinExistence type="inferred from homology"/>
<keyword evidence="5 8" id="KW-0378">Hydrolase</keyword>